<dbReference type="Proteomes" id="UP001140949">
    <property type="component" value="Unassembled WGS sequence"/>
</dbReference>
<evidence type="ECO:0000256" key="1">
    <source>
        <dbReference type="SAM" id="MobiDB-lite"/>
    </source>
</evidence>
<gene>
    <name evidence="2" type="ORF">M6B38_345480</name>
</gene>
<organism evidence="2 3">
    <name type="scientific">Iris pallida</name>
    <name type="common">Sweet iris</name>
    <dbReference type="NCBI Taxonomy" id="29817"/>
    <lineage>
        <taxon>Eukaryota</taxon>
        <taxon>Viridiplantae</taxon>
        <taxon>Streptophyta</taxon>
        <taxon>Embryophyta</taxon>
        <taxon>Tracheophyta</taxon>
        <taxon>Spermatophyta</taxon>
        <taxon>Magnoliopsida</taxon>
        <taxon>Liliopsida</taxon>
        <taxon>Asparagales</taxon>
        <taxon>Iridaceae</taxon>
        <taxon>Iridoideae</taxon>
        <taxon>Irideae</taxon>
        <taxon>Iris</taxon>
    </lineage>
</organism>
<protein>
    <submittedName>
        <fullName evidence="2">Uncharacterized protein</fullName>
    </submittedName>
</protein>
<dbReference type="AlphaFoldDB" id="A0AAX6GUU6"/>
<comment type="caution">
    <text evidence="2">The sequence shown here is derived from an EMBL/GenBank/DDBJ whole genome shotgun (WGS) entry which is preliminary data.</text>
</comment>
<accession>A0AAX6GUU6</accession>
<name>A0AAX6GUU6_IRIPA</name>
<evidence type="ECO:0000313" key="3">
    <source>
        <dbReference type="Proteomes" id="UP001140949"/>
    </source>
</evidence>
<proteinExistence type="predicted"/>
<sequence length="108" mass="11303">MWCTEEGGTADRCTGSDLRPPPRLRRTGSTLAAWRGEAAHVALGERNHGASLRTEMARDAGAELGGGIVEVAVTTCMVWQRERSSVVPTTVGQSQGRSGLGLRAGVVG</sequence>
<reference evidence="2" key="2">
    <citation type="submission" date="2023-04" db="EMBL/GenBank/DDBJ databases">
        <authorList>
            <person name="Bruccoleri R.E."/>
            <person name="Oakeley E.J."/>
            <person name="Faust A.-M."/>
            <person name="Dessus-Babus S."/>
            <person name="Altorfer M."/>
            <person name="Burckhardt D."/>
            <person name="Oertli M."/>
            <person name="Naumann U."/>
            <person name="Petersen F."/>
            <person name="Wong J."/>
        </authorList>
    </citation>
    <scope>NUCLEOTIDE SEQUENCE</scope>
    <source>
        <strain evidence="2">GSM-AAB239-AS_SAM_17_03QT</strain>
        <tissue evidence="2">Leaf</tissue>
    </source>
</reference>
<keyword evidence="3" id="KW-1185">Reference proteome</keyword>
<reference evidence="2" key="1">
    <citation type="journal article" date="2023" name="GigaByte">
        <title>Genome assembly of the bearded iris, Iris pallida Lam.</title>
        <authorList>
            <person name="Bruccoleri R.E."/>
            <person name="Oakeley E.J."/>
            <person name="Faust A.M.E."/>
            <person name="Altorfer M."/>
            <person name="Dessus-Babus S."/>
            <person name="Burckhardt D."/>
            <person name="Oertli M."/>
            <person name="Naumann U."/>
            <person name="Petersen F."/>
            <person name="Wong J."/>
        </authorList>
    </citation>
    <scope>NUCLEOTIDE SEQUENCE</scope>
    <source>
        <strain evidence="2">GSM-AAB239-AS_SAM_17_03QT</strain>
    </source>
</reference>
<dbReference type="EMBL" id="JANAVB010016197">
    <property type="protein sequence ID" value="KAJ6832085.1"/>
    <property type="molecule type" value="Genomic_DNA"/>
</dbReference>
<evidence type="ECO:0000313" key="2">
    <source>
        <dbReference type="EMBL" id="KAJ6832085.1"/>
    </source>
</evidence>
<feature type="region of interest" description="Disordered" evidence="1">
    <location>
        <begin position="1"/>
        <end position="25"/>
    </location>
</feature>